<dbReference type="Proteomes" id="UP000231179">
    <property type="component" value="Chromosome"/>
</dbReference>
<dbReference type="PROSITE" id="PS51257">
    <property type="entry name" value="PROKAR_LIPOPROTEIN"/>
    <property type="match status" value="1"/>
</dbReference>
<accession>A0A2K8KHU6</accession>
<proteinExistence type="predicted"/>
<feature type="signal peptide" evidence="1">
    <location>
        <begin position="1"/>
        <end position="18"/>
    </location>
</feature>
<evidence type="ECO:0000313" key="4">
    <source>
        <dbReference type="Proteomes" id="UP000231179"/>
    </source>
</evidence>
<dbReference type="GO" id="GO:0033925">
    <property type="term" value="F:mannosyl-glycoprotein endo-beta-N-acetylglucosaminidase activity"/>
    <property type="evidence" value="ECO:0007669"/>
    <property type="project" value="InterPro"/>
</dbReference>
<dbReference type="RefSeq" id="WP_100254373.1">
    <property type="nucleotide sequence ID" value="NZ_CP024870.1"/>
</dbReference>
<dbReference type="AlphaFoldDB" id="A0A2K8KHU6"/>
<dbReference type="PANTHER" id="PTHR13246:SF1">
    <property type="entry name" value="CYTOSOLIC ENDO-BETA-N-ACETYLGLUCOSAMINIDASE"/>
    <property type="match status" value="1"/>
</dbReference>
<feature type="chain" id="PRO_5014855894" description="Cytosolic endo-beta-N-acetylglucosaminidase TIM barrel domain-containing protein" evidence="1">
    <location>
        <begin position="19"/>
        <end position="846"/>
    </location>
</feature>
<gene>
    <name evidence="3" type="ORF">SCLAR_v1c04930</name>
</gene>
<protein>
    <recommendedName>
        <fullName evidence="2">Cytosolic endo-beta-N-acetylglucosaminidase TIM barrel domain-containing protein</fullName>
    </recommendedName>
</protein>
<dbReference type="Gene3D" id="2.60.40.10">
    <property type="entry name" value="Immunoglobulins"/>
    <property type="match status" value="1"/>
</dbReference>
<dbReference type="EMBL" id="CP024870">
    <property type="protein sequence ID" value="ATX70812.1"/>
    <property type="molecule type" value="Genomic_DNA"/>
</dbReference>
<keyword evidence="4" id="KW-1185">Reference proteome</keyword>
<organism evidence="3 4">
    <name type="scientific">Spiroplasma clarkii</name>
    <dbReference type="NCBI Taxonomy" id="2139"/>
    <lineage>
        <taxon>Bacteria</taxon>
        <taxon>Bacillati</taxon>
        <taxon>Mycoplasmatota</taxon>
        <taxon>Mollicutes</taxon>
        <taxon>Entomoplasmatales</taxon>
        <taxon>Spiroplasmataceae</taxon>
        <taxon>Spiroplasma</taxon>
    </lineage>
</organism>
<dbReference type="Gene3D" id="3.20.20.80">
    <property type="entry name" value="Glycosidases"/>
    <property type="match status" value="1"/>
</dbReference>
<evidence type="ECO:0000313" key="3">
    <source>
        <dbReference type="EMBL" id="ATX70812.1"/>
    </source>
</evidence>
<dbReference type="InterPro" id="IPR013783">
    <property type="entry name" value="Ig-like_fold"/>
</dbReference>
<name>A0A2K8KHU6_9MOLU</name>
<dbReference type="Gene3D" id="2.60.120.260">
    <property type="entry name" value="Galactose-binding domain-like"/>
    <property type="match status" value="1"/>
</dbReference>
<reference evidence="3 4" key="1">
    <citation type="submission" date="2017-11" db="EMBL/GenBank/DDBJ databases">
        <title>Complete genome sequence of Spiroplasma clarkii CN-5 (DSM 19994).</title>
        <authorList>
            <person name="Tsai Y.-M."/>
            <person name="Chang A."/>
            <person name="Lo W.-S."/>
            <person name="Kuo C.-H."/>
        </authorList>
    </citation>
    <scope>NUCLEOTIDE SEQUENCE [LARGE SCALE GENOMIC DNA]</scope>
    <source>
        <strain evidence="3 4">CN-5</strain>
    </source>
</reference>
<evidence type="ECO:0000256" key="1">
    <source>
        <dbReference type="SAM" id="SignalP"/>
    </source>
</evidence>
<dbReference type="Pfam" id="PF03644">
    <property type="entry name" value="Glyco_hydro_85"/>
    <property type="match status" value="1"/>
</dbReference>
<dbReference type="GO" id="GO:0005829">
    <property type="term" value="C:cytosol"/>
    <property type="evidence" value="ECO:0007669"/>
    <property type="project" value="UniProtKB-SubCell"/>
</dbReference>
<dbReference type="PANTHER" id="PTHR13246">
    <property type="entry name" value="ENDO BETA N-ACETYLGLUCOSAMINIDASE"/>
    <property type="match status" value="1"/>
</dbReference>
<feature type="domain" description="Cytosolic endo-beta-N-acetylglucosaminidase TIM barrel" evidence="2">
    <location>
        <begin position="190"/>
        <end position="321"/>
    </location>
</feature>
<sequence length="846" mass="93910">MKKILNLLAVISLTSPIAAVVACKSPKFGTDLSKVKDYDWTAEEPYFEGYNQVGASALPSNGITDLGKITIKNKNSYLNLADFNTGFQIETEIKKQAATGVPLNAKFLPNGQGKTTVTEVSKAEYYDRINQLVNWSYDTSLDAKYNTARIPLQQASKVKTKWVSSQDDRIMEMNMNTIIPHTSMANTIIGNNRAYERSFNNYQYNDVMVAWAGAIDEGIIVPPGKNQVEKGHLNGTKVLGNVFLDGYHGLTKEKLSGFLEKDSNGNYKVADVLIDIAAKMGFDGWFWNNEPNGEQPNGTIVDYKETVEIMKQMQAKIAASTDPAVKNLIVYGYRNHGTLALDVDGKTPADLEANEIWKNTNYYVNDFYRFPIQMQTFMKANGLLDANNKPTADAFKVFNMLNTGAWVGDKIYLNEDRIGTTDFRQLTHLVTQSDDTPYDLTTKVGQEKFYEDYMKGNWKYSGEAINSLSMFASHVPNDLAESKMGDTRTATQDIYSLVYASDYDDILHTGRNKALSDNDTGVSYYPDPELDAQLEEKSSGVGNLISEKTTLVDSNPDFVTNFSTGQGVVFNTQAKDGSISTISNYPWSNTNIADTQPTYKWKVATDAGVQLNKTDGVSGYYDYYNPYLKGNSIALGGGYDTTGKIQEGTFTKDATYNWTIMGADYSSTKREISMVVKGDTDKVNLENLTINVTDQSGEMTKFTPTKTNLANGWVKISAQASSQISQIGLGFTAKAAKLTLNVGEIAVKDSSVRNTPKATTPELTSEYLVARNNQMNLRLNFNHIIDDSIYSYYEIYQKNSDASLTMVGQSNANNYYIKNVAASISEFYVKSINKASNSIDWVKFEV</sequence>
<dbReference type="InterPro" id="IPR005201">
    <property type="entry name" value="TIM_ENGase"/>
</dbReference>
<keyword evidence="1" id="KW-0732">Signal</keyword>
<dbReference type="InterPro" id="IPR032979">
    <property type="entry name" value="ENGase"/>
</dbReference>
<evidence type="ECO:0000259" key="2">
    <source>
        <dbReference type="Pfam" id="PF03644"/>
    </source>
</evidence>